<dbReference type="PROSITE" id="PS00134">
    <property type="entry name" value="TRYPSIN_HIS"/>
    <property type="match status" value="1"/>
</dbReference>
<evidence type="ECO:0000256" key="2">
    <source>
        <dbReference type="SAM" id="SignalP"/>
    </source>
</evidence>
<dbReference type="CDD" id="cd21112">
    <property type="entry name" value="alphaLP-like"/>
    <property type="match status" value="1"/>
</dbReference>
<dbReference type="SUPFAM" id="SSF50494">
    <property type="entry name" value="Trypsin-like serine proteases"/>
    <property type="match status" value="1"/>
</dbReference>
<feature type="region of interest" description="Disordered" evidence="1">
    <location>
        <begin position="127"/>
        <end position="171"/>
    </location>
</feature>
<name>A0AAP6XKD6_9CORY</name>
<dbReference type="EMBL" id="JAAUVV010000001">
    <property type="protein sequence ID" value="NJJ02933.1"/>
    <property type="molecule type" value="Genomic_DNA"/>
</dbReference>
<dbReference type="PROSITE" id="PS51257">
    <property type="entry name" value="PROKAR_LIPOPROTEIN"/>
    <property type="match status" value="1"/>
</dbReference>
<dbReference type="InterPro" id="IPR018114">
    <property type="entry name" value="TRYPSIN_HIS"/>
</dbReference>
<dbReference type="GO" id="GO:0004252">
    <property type="term" value="F:serine-type endopeptidase activity"/>
    <property type="evidence" value="ECO:0007669"/>
    <property type="project" value="InterPro"/>
</dbReference>
<accession>A0AAP6XKD6</accession>
<evidence type="ECO:0000313" key="4">
    <source>
        <dbReference type="Proteomes" id="UP000591626"/>
    </source>
</evidence>
<dbReference type="GO" id="GO:0006508">
    <property type="term" value="P:proteolysis"/>
    <property type="evidence" value="ECO:0007669"/>
    <property type="project" value="InterPro"/>
</dbReference>
<gene>
    <name evidence="3" type="ORF">HC138_00845</name>
</gene>
<organism evidence="3 4">
    <name type="scientific">Corynebacterium coyleae</name>
    <dbReference type="NCBI Taxonomy" id="53374"/>
    <lineage>
        <taxon>Bacteria</taxon>
        <taxon>Bacillati</taxon>
        <taxon>Actinomycetota</taxon>
        <taxon>Actinomycetes</taxon>
        <taxon>Mycobacteriales</taxon>
        <taxon>Corynebacteriaceae</taxon>
        <taxon>Corynebacterium</taxon>
    </lineage>
</organism>
<dbReference type="AlphaFoldDB" id="A0AAP6XKD6"/>
<dbReference type="Proteomes" id="UP000591626">
    <property type="component" value="Unassembled WGS sequence"/>
</dbReference>
<dbReference type="InterPro" id="IPR043504">
    <property type="entry name" value="Peptidase_S1_PA_chymotrypsin"/>
</dbReference>
<dbReference type="InterPro" id="IPR009003">
    <property type="entry name" value="Peptidase_S1_PA"/>
</dbReference>
<feature type="compositionally biased region" description="Low complexity" evidence="1">
    <location>
        <begin position="137"/>
        <end position="156"/>
    </location>
</feature>
<sequence length="387" mass="41511">MTSVKIIQTLISVALASATTLTALTACSGAEDIAADAPETKLTPTEVAELCQNAARNASTADGVAYDALTVYAHEVPTDAITGQTFDSEISGFLSNDEYIGEFTFRCTIDGSDAQVSNFYFPPKNFLAPQSESSPTRQAQRQHAQPQQPQAQAVDPQRIDPRNNGAGVTGRDDNLGIYYHNKQDWLFLEAPGKVVPGAKIYNVNKSYCSTGFIASRENRTFIVTAGHCGDVGDQFYVNDQYGGSLVVGEMVESFYERDNTGFIGTDIGLIEIYDDAKPYVDSALPVNSRLKGWITPAQAGQGNMTICRLGATTGYSCGKFVEVDRAGQFVFRNIADRGDSGGAIFAFDGTDAWALGVTSNGSDYNKTLTSGMEIAGAMQHWGLTLHG</sequence>
<dbReference type="RefSeq" id="WP_070840538.1">
    <property type="nucleotide sequence ID" value="NZ_JAAUVV010000001.1"/>
</dbReference>
<proteinExistence type="predicted"/>
<reference evidence="3 4" key="1">
    <citation type="submission" date="2020-03" db="EMBL/GenBank/DDBJ databases">
        <title>Draft genome sequences of bacterial isolates from the female urobiome.</title>
        <authorList>
            <person name="Miller-Ensminger T."/>
            <person name="Wolfe A.J."/>
            <person name="Putonti C."/>
        </authorList>
    </citation>
    <scope>NUCLEOTIDE SEQUENCE [LARGE SCALE GENOMIC DNA]</scope>
    <source>
        <strain evidence="3 4">UMB8490</strain>
    </source>
</reference>
<feature type="signal peptide" evidence="2">
    <location>
        <begin position="1"/>
        <end position="25"/>
    </location>
</feature>
<dbReference type="Gene3D" id="2.40.10.10">
    <property type="entry name" value="Trypsin-like serine proteases"/>
    <property type="match status" value="2"/>
</dbReference>
<feature type="chain" id="PRO_5043050923" evidence="2">
    <location>
        <begin position="26"/>
        <end position="387"/>
    </location>
</feature>
<comment type="caution">
    <text evidence="3">The sequence shown here is derived from an EMBL/GenBank/DDBJ whole genome shotgun (WGS) entry which is preliminary data.</text>
</comment>
<keyword evidence="2" id="KW-0732">Signal</keyword>
<protein>
    <submittedName>
        <fullName evidence="3">S1 family peptidase</fullName>
    </submittedName>
</protein>
<evidence type="ECO:0000313" key="3">
    <source>
        <dbReference type="EMBL" id="NJJ02933.1"/>
    </source>
</evidence>
<evidence type="ECO:0000256" key="1">
    <source>
        <dbReference type="SAM" id="MobiDB-lite"/>
    </source>
</evidence>